<proteinExistence type="predicted"/>
<name>A0A2H4JEE2_9CAUD</name>
<gene>
    <name evidence="1" type="ORF">10S1_58</name>
</gene>
<dbReference type="EMBL" id="MF417908">
    <property type="protein sequence ID" value="ASN70561.1"/>
    <property type="molecule type" value="Genomic_DNA"/>
</dbReference>
<accession>A0A2H4JEE2</accession>
<reference evidence="1" key="1">
    <citation type="submission" date="2017-06" db="EMBL/GenBank/DDBJ databases">
        <title>Novel phages from South African skin metaviromes.</title>
        <authorList>
            <person name="van Zyl L.J."/>
            <person name="Abrahams Y."/>
            <person name="Stander E.A."/>
            <person name="Kirby B.M."/>
            <person name="Clavaud C."/>
            <person name="Farcet C."/>
            <person name="Breton L."/>
            <person name="Trindade M.I."/>
        </authorList>
    </citation>
    <scope>NUCLEOTIDE SEQUENCE</scope>
</reference>
<organism evidence="1">
    <name type="scientific">uncultured Caudovirales phage</name>
    <dbReference type="NCBI Taxonomy" id="2100421"/>
    <lineage>
        <taxon>Viruses</taxon>
        <taxon>Duplodnaviria</taxon>
        <taxon>Heunggongvirae</taxon>
        <taxon>Uroviricota</taxon>
        <taxon>Caudoviricetes</taxon>
        <taxon>Peduoviridae</taxon>
        <taxon>Maltschvirus</taxon>
        <taxon>Maltschvirus maltsch</taxon>
    </lineage>
</organism>
<evidence type="ECO:0000313" key="1">
    <source>
        <dbReference type="EMBL" id="ASN70561.1"/>
    </source>
</evidence>
<sequence>MNMWDYEIDTAPKSQTLETNGIYTIDRDDENFIQHNDYFEHKTFFQCPKCKSLNVDSDRALGSNVPVVIVRICEDCGYQHTIELFKENDE</sequence>
<protein>
    <submittedName>
        <fullName evidence="1">Uncharacterized protein</fullName>
    </submittedName>
</protein>